<dbReference type="EC" id="2.3.1.39" evidence="1 6"/>
<dbReference type="Proteomes" id="UP001374803">
    <property type="component" value="Chromosome"/>
</dbReference>
<evidence type="ECO:0000256" key="7">
    <source>
        <dbReference type="SAM" id="MobiDB-lite"/>
    </source>
</evidence>
<evidence type="ECO:0000256" key="1">
    <source>
        <dbReference type="ARBA" id="ARBA00013258"/>
    </source>
</evidence>
<comment type="similarity">
    <text evidence="6">Belongs to the fabD family.</text>
</comment>
<dbReference type="InterPro" id="IPR001227">
    <property type="entry name" value="Ac_transferase_dom_sf"/>
</dbReference>
<evidence type="ECO:0000259" key="8">
    <source>
        <dbReference type="SMART" id="SM00827"/>
    </source>
</evidence>
<protein>
    <recommendedName>
        <fullName evidence="2 6">Malonyl CoA-acyl carrier protein transacylase</fullName>
        <ecNumber evidence="1 6">2.3.1.39</ecNumber>
    </recommendedName>
</protein>
<feature type="region of interest" description="Disordered" evidence="7">
    <location>
        <begin position="281"/>
        <end position="304"/>
    </location>
</feature>
<comment type="catalytic activity">
    <reaction evidence="5 6">
        <text>holo-[ACP] + malonyl-CoA = malonyl-[ACP] + CoA</text>
        <dbReference type="Rhea" id="RHEA:41792"/>
        <dbReference type="Rhea" id="RHEA-COMP:9623"/>
        <dbReference type="Rhea" id="RHEA-COMP:9685"/>
        <dbReference type="ChEBI" id="CHEBI:57287"/>
        <dbReference type="ChEBI" id="CHEBI:57384"/>
        <dbReference type="ChEBI" id="CHEBI:64479"/>
        <dbReference type="ChEBI" id="CHEBI:78449"/>
        <dbReference type="EC" id="2.3.1.39"/>
    </reaction>
</comment>
<dbReference type="InterPro" id="IPR016035">
    <property type="entry name" value="Acyl_Trfase/lysoPLipase"/>
</dbReference>
<dbReference type="InterPro" id="IPR050858">
    <property type="entry name" value="Mal-CoA-ACP_Trans/PKS_FabD"/>
</dbReference>
<accession>A0ABZ2KZA6</accession>
<keyword evidence="4 6" id="KW-0012">Acyltransferase</keyword>
<dbReference type="PANTHER" id="PTHR42681">
    <property type="entry name" value="MALONYL-COA-ACYL CARRIER PROTEIN TRANSACYLASE, MITOCHONDRIAL"/>
    <property type="match status" value="1"/>
</dbReference>
<feature type="compositionally biased region" description="Basic and acidic residues" evidence="7">
    <location>
        <begin position="290"/>
        <end position="304"/>
    </location>
</feature>
<dbReference type="SUPFAM" id="SSF52151">
    <property type="entry name" value="FabD/lysophospholipase-like"/>
    <property type="match status" value="1"/>
</dbReference>
<dbReference type="PANTHER" id="PTHR42681:SF1">
    <property type="entry name" value="MALONYL-COA-ACYL CARRIER PROTEIN TRANSACYLASE, MITOCHONDRIAL"/>
    <property type="match status" value="1"/>
</dbReference>
<dbReference type="Pfam" id="PF00698">
    <property type="entry name" value="Acyl_transf_1"/>
    <property type="match status" value="1"/>
</dbReference>
<gene>
    <name evidence="9" type="primary">fabD</name>
    <name evidence="9" type="ORF">LVJ94_37700</name>
</gene>
<dbReference type="GO" id="GO:0004314">
    <property type="term" value="F:[acyl-carrier-protein] S-malonyltransferase activity"/>
    <property type="evidence" value="ECO:0007669"/>
    <property type="project" value="UniProtKB-EC"/>
</dbReference>
<reference evidence="9" key="1">
    <citation type="submission" date="2021-12" db="EMBL/GenBank/DDBJ databases">
        <title>Discovery of the Pendulisporaceae a myxobacterial family with distinct sporulation behavior and unique specialized metabolism.</title>
        <authorList>
            <person name="Garcia R."/>
            <person name="Popoff A."/>
            <person name="Bader C.D."/>
            <person name="Loehr J."/>
            <person name="Walesch S."/>
            <person name="Walt C."/>
            <person name="Boldt J."/>
            <person name="Bunk B."/>
            <person name="Haeckl F.J.F.P.J."/>
            <person name="Gunesch A.P."/>
            <person name="Birkelbach J."/>
            <person name="Nuebel U."/>
            <person name="Pietschmann T."/>
            <person name="Bach T."/>
            <person name="Mueller R."/>
        </authorList>
    </citation>
    <scope>NUCLEOTIDE SEQUENCE</scope>
    <source>
        <strain evidence="9">MSr11367</strain>
    </source>
</reference>
<evidence type="ECO:0000256" key="5">
    <source>
        <dbReference type="ARBA" id="ARBA00048462"/>
    </source>
</evidence>
<dbReference type="InterPro" id="IPR004410">
    <property type="entry name" value="Malonyl_CoA-ACP_transAc_FabD"/>
</dbReference>
<organism evidence="9 10">
    <name type="scientific">Pendulispora rubella</name>
    <dbReference type="NCBI Taxonomy" id="2741070"/>
    <lineage>
        <taxon>Bacteria</taxon>
        <taxon>Pseudomonadati</taxon>
        <taxon>Myxococcota</taxon>
        <taxon>Myxococcia</taxon>
        <taxon>Myxococcales</taxon>
        <taxon>Sorangiineae</taxon>
        <taxon>Pendulisporaceae</taxon>
        <taxon>Pendulispora</taxon>
    </lineage>
</organism>
<evidence type="ECO:0000256" key="2">
    <source>
        <dbReference type="ARBA" id="ARBA00018953"/>
    </source>
</evidence>
<feature type="domain" description="Malonyl-CoA:ACP transacylase (MAT)" evidence="8">
    <location>
        <begin position="1"/>
        <end position="277"/>
    </location>
</feature>
<dbReference type="SMART" id="SM00827">
    <property type="entry name" value="PKS_AT"/>
    <property type="match status" value="1"/>
</dbReference>
<dbReference type="EMBL" id="CP089983">
    <property type="protein sequence ID" value="WXB02639.1"/>
    <property type="molecule type" value="Genomic_DNA"/>
</dbReference>
<dbReference type="PIRSF" id="PIRSF000446">
    <property type="entry name" value="Mct"/>
    <property type="match status" value="1"/>
</dbReference>
<dbReference type="InterPro" id="IPR016036">
    <property type="entry name" value="Malonyl_transacylase_ACP-bd"/>
</dbReference>
<dbReference type="Gene3D" id="3.40.366.10">
    <property type="entry name" value="Malonyl-Coenzyme A Acyl Carrier Protein, domain 2"/>
    <property type="match status" value="1"/>
</dbReference>
<evidence type="ECO:0000313" key="10">
    <source>
        <dbReference type="Proteomes" id="UP001374803"/>
    </source>
</evidence>
<evidence type="ECO:0000313" key="9">
    <source>
        <dbReference type="EMBL" id="WXB02639.1"/>
    </source>
</evidence>
<evidence type="ECO:0000256" key="4">
    <source>
        <dbReference type="ARBA" id="ARBA00023315"/>
    </source>
</evidence>
<keyword evidence="3 6" id="KW-0808">Transferase</keyword>
<sequence>MGSALFAKYPDAVATADRVLGYSVTDLCLAEADPRLDRTEYTQPALFVVNALSFMEKQAEGAEPDIVAGHSLGEYSALFAAGAFDFATGVALVKKRGELMSRSSPGSMAAVMGLTESEVAEVLRAEGASTIDIANINGPKQVVLAGPRDDLARCKEPLLAAKARSFVPLRVSAAFHSRYMAETANEFRAFLRDIRMSPLQFPVISNVDALAHETETIAETLVAQIVSPVRWTETVRRLMSLSDPQFEEVGPGKVLTGLIRQIKKGSEPLEGSLLRHSNETASSLGFAPHHRADLDVRHEQNETN</sequence>
<name>A0ABZ2KZA6_9BACT</name>
<evidence type="ECO:0000256" key="6">
    <source>
        <dbReference type="PIRNR" id="PIRNR000446"/>
    </source>
</evidence>
<dbReference type="InterPro" id="IPR024925">
    <property type="entry name" value="Malonyl_CoA-ACP_transAc"/>
</dbReference>
<dbReference type="NCBIfam" id="TIGR00128">
    <property type="entry name" value="fabD"/>
    <property type="match status" value="1"/>
</dbReference>
<dbReference type="InterPro" id="IPR014043">
    <property type="entry name" value="Acyl_transferase_dom"/>
</dbReference>
<keyword evidence="10" id="KW-1185">Reference proteome</keyword>
<dbReference type="SUPFAM" id="SSF55048">
    <property type="entry name" value="Probable ACP-binding domain of malonyl-CoA ACP transacylase"/>
    <property type="match status" value="1"/>
</dbReference>
<dbReference type="Gene3D" id="3.30.70.250">
    <property type="entry name" value="Malonyl-CoA ACP transacylase, ACP-binding"/>
    <property type="match status" value="1"/>
</dbReference>
<proteinExistence type="inferred from homology"/>
<evidence type="ECO:0000256" key="3">
    <source>
        <dbReference type="ARBA" id="ARBA00022679"/>
    </source>
</evidence>